<sequence>MSAFTQPIIIQNDGSALSLQRLPLKAGVDGQVDEAWLQQALYRAPESLPVKEIDPHIGPLIPICMELSTEAGPADILFVTPTGQIVLVETKLWRNPEARRQVVGQILDYAKQLTGWRYEDLDARAGTAAGTSAGHIVRALKESYPDTDEAQFVDGVRRSLSTGDFLLLIVGDGIRFGAEALVTFLEQYGNLRFGLALLEVGIYRLPDGSTLVQPRVLAKTEILERTILIGPGGPMSYQQAAEVEDTTEANAGQREWFMAFWREYLSKLHLPDLSLLPREPAKSTNQYFPMPPSGSLAWLSAYIAKSSRKAGVYLTFAKVFDYGPEIYESLLADRQEIEAEMGVTLSWKRDDNKVWIGVPHPTYSDLNNSEDRERVTTYLANMTTKMIACLEPRLQAAIKALHASG</sequence>
<dbReference type="Gene3D" id="3.40.1350.10">
    <property type="match status" value="1"/>
</dbReference>
<organism evidence="1 2">
    <name type="scientific">Aphanothece cf. minutissima CCALA 015</name>
    <dbReference type="NCBI Taxonomy" id="2107695"/>
    <lineage>
        <taxon>Bacteria</taxon>
        <taxon>Bacillati</taxon>
        <taxon>Cyanobacteriota</taxon>
        <taxon>Cyanophyceae</taxon>
        <taxon>Oscillatoriophycideae</taxon>
        <taxon>Chroococcales</taxon>
        <taxon>Aphanothecaceae</taxon>
        <taxon>Aphanothece</taxon>
    </lineage>
</organism>
<name>A0ABX5F918_9CHRO</name>
<evidence type="ECO:0008006" key="3">
    <source>
        <dbReference type="Google" id="ProtNLM"/>
    </source>
</evidence>
<keyword evidence="2" id="KW-1185">Reference proteome</keyword>
<accession>A0ABX5F918</accession>
<dbReference type="RefSeq" id="WP_106220289.1">
    <property type="nucleotide sequence ID" value="NZ_PVWP01000003.1"/>
</dbReference>
<evidence type="ECO:0000313" key="1">
    <source>
        <dbReference type="EMBL" id="PSB38162.1"/>
    </source>
</evidence>
<evidence type="ECO:0000313" key="2">
    <source>
        <dbReference type="Proteomes" id="UP000238218"/>
    </source>
</evidence>
<proteinExistence type="predicted"/>
<gene>
    <name evidence="1" type="ORF">C7B81_05505</name>
</gene>
<dbReference type="InterPro" id="IPR011856">
    <property type="entry name" value="tRNA_endonuc-like_dom_sf"/>
</dbReference>
<dbReference type="EMBL" id="PVWP01000003">
    <property type="protein sequence ID" value="PSB38162.1"/>
    <property type="molecule type" value="Genomic_DNA"/>
</dbReference>
<protein>
    <recommendedName>
        <fullName evidence="3">DUF4268 domain-containing protein</fullName>
    </recommendedName>
</protein>
<comment type="caution">
    <text evidence="1">The sequence shown here is derived from an EMBL/GenBank/DDBJ whole genome shotgun (WGS) entry which is preliminary data.</text>
</comment>
<dbReference type="Proteomes" id="UP000238218">
    <property type="component" value="Unassembled WGS sequence"/>
</dbReference>
<reference evidence="1 2" key="1">
    <citation type="submission" date="2018-03" db="EMBL/GenBank/DDBJ databases">
        <title>The ancient ancestry and fast evolution of plastids.</title>
        <authorList>
            <person name="Moore K.R."/>
            <person name="Magnabosco C."/>
            <person name="Momper L."/>
            <person name="Gold D.A."/>
            <person name="Bosak T."/>
            <person name="Fournier G.P."/>
        </authorList>
    </citation>
    <scope>NUCLEOTIDE SEQUENCE [LARGE SCALE GENOMIC DNA]</scope>
    <source>
        <strain evidence="1 2">CCALA 015</strain>
    </source>
</reference>